<comment type="caution">
    <text evidence="2">The sequence shown here is derived from an EMBL/GenBank/DDBJ whole genome shotgun (WGS) entry which is preliminary data.</text>
</comment>
<dbReference type="InterPro" id="IPR023393">
    <property type="entry name" value="START-like_dom_sf"/>
</dbReference>
<feature type="transmembrane region" description="Helical" evidence="1">
    <location>
        <begin position="6"/>
        <end position="23"/>
    </location>
</feature>
<name>A0ABS7Y4B2_9FLAO</name>
<keyword evidence="1" id="KW-0472">Membrane</keyword>
<keyword evidence="1" id="KW-1133">Transmembrane helix</keyword>
<evidence type="ECO:0000313" key="2">
    <source>
        <dbReference type="EMBL" id="MCA0153687.1"/>
    </source>
</evidence>
<evidence type="ECO:0000313" key="3">
    <source>
        <dbReference type="Proteomes" id="UP001198402"/>
    </source>
</evidence>
<reference evidence="3" key="1">
    <citation type="submission" date="2023-07" db="EMBL/GenBank/DDBJ databases">
        <authorList>
            <person name="Yue Y."/>
        </authorList>
    </citation>
    <scope>NUCLEOTIDE SEQUENCE [LARGE SCALE GENOMIC DNA]</scope>
    <source>
        <strain evidence="3">2Y89</strain>
    </source>
</reference>
<accession>A0ABS7Y4B2</accession>
<keyword evidence="3" id="KW-1185">Reference proteome</keyword>
<sequence length="175" mass="20026">MMIALYVVLAIIGIIVLLALIAPKKYNVSRSVQVNKPLEEVFNYIKYVKKQNDWSPWKKKDPNMKQEFEGTDGEVGFISRWEGNKEVGTGEQEITRVVENETLESQLRFFKPWKSQSDAYITVDAIDATTTKVTWGFSGVNKPPTNIFFLFFNMDKTVGKDFEDGLSQLKTILES</sequence>
<dbReference type="Pfam" id="PF10604">
    <property type="entry name" value="Polyketide_cyc2"/>
    <property type="match status" value="1"/>
</dbReference>
<dbReference type="CDD" id="cd07818">
    <property type="entry name" value="SRPBCC_1"/>
    <property type="match status" value="1"/>
</dbReference>
<dbReference type="RefSeq" id="WP_224478649.1">
    <property type="nucleotide sequence ID" value="NZ_JAIUJS010000005.1"/>
</dbReference>
<protein>
    <submittedName>
        <fullName evidence="2">SRPBCC family protein</fullName>
    </submittedName>
</protein>
<dbReference type="SUPFAM" id="SSF55961">
    <property type="entry name" value="Bet v1-like"/>
    <property type="match status" value="1"/>
</dbReference>
<evidence type="ECO:0000256" key="1">
    <source>
        <dbReference type="SAM" id="Phobius"/>
    </source>
</evidence>
<gene>
    <name evidence="2" type="ORF">LBV24_10705</name>
</gene>
<dbReference type="Proteomes" id="UP001198402">
    <property type="component" value="Unassembled WGS sequence"/>
</dbReference>
<keyword evidence="1" id="KW-0812">Transmembrane</keyword>
<proteinExistence type="predicted"/>
<organism evidence="2 3">
    <name type="scientific">Winogradskyella vincentii</name>
    <dbReference type="NCBI Taxonomy" id="2877122"/>
    <lineage>
        <taxon>Bacteria</taxon>
        <taxon>Pseudomonadati</taxon>
        <taxon>Bacteroidota</taxon>
        <taxon>Flavobacteriia</taxon>
        <taxon>Flavobacteriales</taxon>
        <taxon>Flavobacteriaceae</taxon>
        <taxon>Winogradskyella</taxon>
    </lineage>
</organism>
<dbReference type="EMBL" id="JAIUJS010000005">
    <property type="protein sequence ID" value="MCA0153687.1"/>
    <property type="molecule type" value="Genomic_DNA"/>
</dbReference>
<dbReference type="Gene3D" id="3.30.530.20">
    <property type="match status" value="1"/>
</dbReference>
<dbReference type="InterPro" id="IPR019587">
    <property type="entry name" value="Polyketide_cyclase/dehydratase"/>
</dbReference>